<feature type="compositionally biased region" description="Polar residues" evidence="1">
    <location>
        <begin position="184"/>
        <end position="205"/>
    </location>
</feature>
<gene>
    <name evidence="2" type="ORF">M407DRAFT_32960</name>
</gene>
<dbReference type="Proteomes" id="UP000054248">
    <property type="component" value="Unassembled WGS sequence"/>
</dbReference>
<dbReference type="OrthoDB" id="10515457at2759"/>
<feature type="compositionally biased region" description="Low complexity" evidence="1">
    <location>
        <begin position="122"/>
        <end position="136"/>
    </location>
</feature>
<sequence>MTPSDVPSFIGVPTTIGHEQVSHLAEHDWAVWKAAHACLNAEPTGALSTDELEAAIHEQYPGHRFVRNTLQHNLSISPDFEQHYLEDTGRKVWCLTGSEIGVPKSLSRSARESLKRAQAQTALANAASPPNSSLSAMGSRRTLPQEQVLTPPTIPMHSRPSLSVRGTAREAPQIPRYSSRPYHHQTNSQLNGGNNNAWNHSQGTPPMTTAVELPWRCVGSLTELRIGPLSALGAEPTSSDPRPESADRISEGQCAVDIPSTSVPTDPFDGSLGSTRVPHFSSTAAQLRSIEDAFECTSNASERRQEEAPPQGNIPPPTRNSSQNYTVPAAPILQECNLCETVPAGQQFVECTVCKRFNGDPFLLVRQIRYMTNSKYLIPRNAFSASIVLMIEQPASLIKQTWDLTTSSDE</sequence>
<accession>A0A0C3PRV1</accession>
<proteinExistence type="predicted"/>
<evidence type="ECO:0000313" key="2">
    <source>
        <dbReference type="EMBL" id="KIO17380.1"/>
    </source>
</evidence>
<reference evidence="2 3" key="1">
    <citation type="submission" date="2014-04" db="EMBL/GenBank/DDBJ databases">
        <authorList>
            <consortium name="DOE Joint Genome Institute"/>
            <person name="Kuo A."/>
            <person name="Girlanda M."/>
            <person name="Perotto S."/>
            <person name="Kohler A."/>
            <person name="Nagy L.G."/>
            <person name="Floudas D."/>
            <person name="Copeland A."/>
            <person name="Barry K.W."/>
            <person name="Cichocki N."/>
            <person name="Veneault-Fourrey C."/>
            <person name="LaButti K."/>
            <person name="Lindquist E.A."/>
            <person name="Lipzen A."/>
            <person name="Lundell T."/>
            <person name="Morin E."/>
            <person name="Murat C."/>
            <person name="Sun H."/>
            <person name="Tunlid A."/>
            <person name="Henrissat B."/>
            <person name="Grigoriev I.V."/>
            <person name="Hibbett D.S."/>
            <person name="Martin F."/>
            <person name="Nordberg H.P."/>
            <person name="Cantor M.N."/>
            <person name="Hua S.X."/>
        </authorList>
    </citation>
    <scope>NUCLEOTIDE SEQUENCE [LARGE SCALE GENOMIC DNA]</scope>
    <source>
        <strain evidence="2 3">MUT 4182</strain>
    </source>
</reference>
<reference evidence="3" key="2">
    <citation type="submission" date="2015-01" db="EMBL/GenBank/DDBJ databases">
        <title>Evolutionary Origins and Diversification of the Mycorrhizal Mutualists.</title>
        <authorList>
            <consortium name="DOE Joint Genome Institute"/>
            <consortium name="Mycorrhizal Genomics Consortium"/>
            <person name="Kohler A."/>
            <person name="Kuo A."/>
            <person name="Nagy L.G."/>
            <person name="Floudas D."/>
            <person name="Copeland A."/>
            <person name="Barry K.W."/>
            <person name="Cichocki N."/>
            <person name="Veneault-Fourrey C."/>
            <person name="LaButti K."/>
            <person name="Lindquist E.A."/>
            <person name="Lipzen A."/>
            <person name="Lundell T."/>
            <person name="Morin E."/>
            <person name="Murat C."/>
            <person name="Riley R."/>
            <person name="Ohm R."/>
            <person name="Sun H."/>
            <person name="Tunlid A."/>
            <person name="Henrissat B."/>
            <person name="Grigoriev I.V."/>
            <person name="Hibbett D.S."/>
            <person name="Martin F."/>
        </authorList>
    </citation>
    <scope>NUCLEOTIDE SEQUENCE [LARGE SCALE GENOMIC DNA]</scope>
    <source>
        <strain evidence="3">MUT 4182</strain>
    </source>
</reference>
<organism evidence="2 3">
    <name type="scientific">Tulasnella calospora MUT 4182</name>
    <dbReference type="NCBI Taxonomy" id="1051891"/>
    <lineage>
        <taxon>Eukaryota</taxon>
        <taxon>Fungi</taxon>
        <taxon>Dikarya</taxon>
        <taxon>Basidiomycota</taxon>
        <taxon>Agaricomycotina</taxon>
        <taxon>Agaricomycetes</taxon>
        <taxon>Cantharellales</taxon>
        <taxon>Tulasnellaceae</taxon>
        <taxon>Tulasnella</taxon>
    </lineage>
</organism>
<dbReference type="HOGENOM" id="CLU_671202_0_0_1"/>
<dbReference type="AlphaFoldDB" id="A0A0C3PRV1"/>
<keyword evidence="3" id="KW-1185">Reference proteome</keyword>
<evidence type="ECO:0000313" key="3">
    <source>
        <dbReference type="Proteomes" id="UP000054248"/>
    </source>
</evidence>
<evidence type="ECO:0000256" key="1">
    <source>
        <dbReference type="SAM" id="MobiDB-lite"/>
    </source>
</evidence>
<feature type="region of interest" description="Disordered" evidence="1">
    <location>
        <begin position="122"/>
        <end position="205"/>
    </location>
</feature>
<feature type="compositionally biased region" description="Basic and acidic residues" evidence="1">
    <location>
        <begin position="241"/>
        <end position="250"/>
    </location>
</feature>
<name>A0A0C3PRV1_9AGAM</name>
<protein>
    <submittedName>
        <fullName evidence="2">Uncharacterized protein</fullName>
    </submittedName>
</protein>
<feature type="region of interest" description="Disordered" evidence="1">
    <location>
        <begin position="229"/>
        <end position="269"/>
    </location>
</feature>
<dbReference type="EMBL" id="KN823391">
    <property type="protein sequence ID" value="KIO17380.1"/>
    <property type="molecule type" value="Genomic_DNA"/>
</dbReference>
<feature type="region of interest" description="Disordered" evidence="1">
    <location>
        <begin position="297"/>
        <end position="321"/>
    </location>
</feature>